<proteinExistence type="predicted"/>
<sequence>MSMASTQIIEKKKQKEIIQDRNNTSRVVTITVYKESVKPRSTRKQSHAPIKKTKPNQNLTHGYDRRAQLLAHSRELRNHALGHAKKFPSSPIFHLQTKNKKKKGFWLTRPVRICSCSCSPSKFSALSFGSGGVGWCRYERVTSEESKERNRSNIIKTSQKARPSFLSKVNNMLKELSCKEI</sequence>
<name>A0ABU6X434_9FABA</name>
<accession>A0ABU6X434</accession>
<evidence type="ECO:0000256" key="1">
    <source>
        <dbReference type="SAM" id="MobiDB-lite"/>
    </source>
</evidence>
<evidence type="ECO:0000313" key="3">
    <source>
        <dbReference type="Proteomes" id="UP001341840"/>
    </source>
</evidence>
<dbReference type="Proteomes" id="UP001341840">
    <property type="component" value="Unassembled WGS sequence"/>
</dbReference>
<reference evidence="2 3" key="1">
    <citation type="journal article" date="2023" name="Plants (Basel)">
        <title>Bridging the Gap: Combining Genomics and Transcriptomics Approaches to Understand Stylosanthes scabra, an Orphan Legume from the Brazilian Caatinga.</title>
        <authorList>
            <person name="Ferreira-Neto J.R.C."/>
            <person name="da Silva M.D."/>
            <person name="Binneck E."/>
            <person name="de Melo N.F."/>
            <person name="da Silva R.H."/>
            <person name="de Melo A.L.T.M."/>
            <person name="Pandolfi V."/>
            <person name="Bustamante F.O."/>
            <person name="Brasileiro-Vidal A.C."/>
            <person name="Benko-Iseppon A.M."/>
        </authorList>
    </citation>
    <scope>NUCLEOTIDE SEQUENCE [LARGE SCALE GENOMIC DNA]</scope>
    <source>
        <tissue evidence="2">Leaves</tissue>
    </source>
</reference>
<dbReference type="EMBL" id="JASCZI010211454">
    <property type="protein sequence ID" value="MED6191713.1"/>
    <property type="molecule type" value="Genomic_DNA"/>
</dbReference>
<feature type="region of interest" description="Disordered" evidence="1">
    <location>
        <begin position="38"/>
        <end position="59"/>
    </location>
</feature>
<feature type="compositionally biased region" description="Basic residues" evidence="1">
    <location>
        <begin position="40"/>
        <end position="54"/>
    </location>
</feature>
<comment type="caution">
    <text evidence="2">The sequence shown here is derived from an EMBL/GenBank/DDBJ whole genome shotgun (WGS) entry which is preliminary data.</text>
</comment>
<protein>
    <submittedName>
        <fullName evidence="2">Uncharacterized protein</fullName>
    </submittedName>
</protein>
<gene>
    <name evidence="2" type="ORF">PIB30_003056</name>
</gene>
<keyword evidence="3" id="KW-1185">Reference proteome</keyword>
<evidence type="ECO:0000313" key="2">
    <source>
        <dbReference type="EMBL" id="MED6191713.1"/>
    </source>
</evidence>
<organism evidence="2 3">
    <name type="scientific">Stylosanthes scabra</name>
    <dbReference type="NCBI Taxonomy" id="79078"/>
    <lineage>
        <taxon>Eukaryota</taxon>
        <taxon>Viridiplantae</taxon>
        <taxon>Streptophyta</taxon>
        <taxon>Embryophyta</taxon>
        <taxon>Tracheophyta</taxon>
        <taxon>Spermatophyta</taxon>
        <taxon>Magnoliopsida</taxon>
        <taxon>eudicotyledons</taxon>
        <taxon>Gunneridae</taxon>
        <taxon>Pentapetalae</taxon>
        <taxon>rosids</taxon>
        <taxon>fabids</taxon>
        <taxon>Fabales</taxon>
        <taxon>Fabaceae</taxon>
        <taxon>Papilionoideae</taxon>
        <taxon>50 kb inversion clade</taxon>
        <taxon>dalbergioids sensu lato</taxon>
        <taxon>Dalbergieae</taxon>
        <taxon>Pterocarpus clade</taxon>
        <taxon>Stylosanthes</taxon>
    </lineage>
</organism>